<dbReference type="SMART" id="SM00963">
    <property type="entry name" value="SRP54_N"/>
    <property type="match status" value="1"/>
</dbReference>
<dbReference type="GO" id="GO:0008312">
    <property type="term" value="F:7S RNA binding"/>
    <property type="evidence" value="ECO:0007669"/>
    <property type="project" value="InterPro"/>
</dbReference>
<dbReference type="HAMAP" id="MF_00306">
    <property type="entry name" value="SRP54"/>
    <property type="match status" value="1"/>
</dbReference>
<dbReference type="Gene3D" id="3.40.50.300">
    <property type="entry name" value="P-loop containing nucleotide triphosphate hydrolases"/>
    <property type="match status" value="1"/>
</dbReference>
<comment type="subunit">
    <text evidence="10">Part of the signal recognition particle protein translocation system, which is composed of SRP and FtsY.</text>
</comment>
<dbReference type="GO" id="GO:0005525">
    <property type="term" value="F:GTP binding"/>
    <property type="evidence" value="ECO:0007669"/>
    <property type="project" value="UniProtKB-UniRule"/>
</dbReference>
<evidence type="ECO:0000256" key="8">
    <source>
        <dbReference type="ARBA" id="ARBA00023274"/>
    </source>
</evidence>
<feature type="domain" description="SRP54-type proteins GTP-binding" evidence="11">
    <location>
        <begin position="269"/>
        <end position="282"/>
    </location>
</feature>
<dbReference type="InterPro" id="IPR036891">
    <property type="entry name" value="Signal_recog_part_SRP54_M_sf"/>
</dbReference>
<dbReference type="Pfam" id="PF02978">
    <property type="entry name" value="SRP_SPB"/>
    <property type="match status" value="1"/>
</dbReference>
<dbReference type="EC" id="3.6.5.4" evidence="10"/>
<dbReference type="NCBIfam" id="TIGR00959">
    <property type="entry name" value="ffh"/>
    <property type="match status" value="1"/>
</dbReference>
<dbReference type="Pfam" id="PF00448">
    <property type="entry name" value="SRP54"/>
    <property type="match status" value="1"/>
</dbReference>
<dbReference type="PANTHER" id="PTHR11564">
    <property type="entry name" value="SIGNAL RECOGNITION PARTICLE 54K PROTEIN SRP54"/>
    <property type="match status" value="1"/>
</dbReference>
<dbReference type="InterPro" id="IPR000897">
    <property type="entry name" value="SRP54_GTPase_dom"/>
</dbReference>
<keyword evidence="4 10" id="KW-0378">Hydrolase</keyword>
<dbReference type="SMART" id="SM00962">
    <property type="entry name" value="SRP54"/>
    <property type="match status" value="1"/>
</dbReference>
<dbReference type="Gene3D" id="1.20.120.140">
    <property type="entry name" value="Signal recognition particle SRP54, nucleotide-binding domain"/>
    <property type="match status" value="1"/>
</dbReference>
<dbReference type="InterPro" id="IPR004125">
    <property type="entry name" value="Signal_recog_particle_SRP54_M"/>
</dbReference>
<dbReference type="InterPro" id="IPR013822">
    <property type="entry name" value="Signal_recog_particl_SRP54_hlx"/>
</dbReference>
<protein>
    <recommendedName>
        <fullName evidence="10">Signal recognition particle protein</fullName>
        <ecNumber evidence="10">3.6.5.4</ecNumber>
    </recommendedName>
    <alternativeName>
        <fullName evidence="10">Fifty-four homolog</fullName>
    </alternativeName>
</protein>
<dbReference type="GO" id="GO:0048500">
    <property type="term" value="C:signal recognition particle"/>
    <property type="evidence" value="ECO:0007669"/>
    <property type="project" value="UniProtKB-UniRule"/>
</dbReference>
<evidence type="ECO:0000259" key="11">
    <source>
        <dbReference type="PROSITE" id="PS00300"/>
    </source>
</evidence>
<evidence type="ECO:0000256" key="7">
    <source>
        <dbReference type="ARBA" id="ARBA00023135"/>
    </source>
</evidence>
<feature type="binding site" evidence="10">
    <location>
        <begin position="248"/>
        <end position="251"/>
    </location>
    <ligand>
        <name>GTP</name>
        <dbReference type="ChEBI" id="CHEBI:37565"/>
    </ligand>
</feature>
<evidence type="ECO:0000256" key="10">
    <source>
        <dbReference type="HAMAP-Rule" id="MF_00306"/>
    </source>
</evidence>
<sequence>MINFLEKRMQKALAKMAKKTVLKEEDIIEITREVRMALLEADVNLKVVKEFIANVKEKALSTEIIGKLNPSQQMIKIFHEELVKILGGEVKEIKIDKKPYIIMMCGLQGSGKTTTVAKLAYYLKKKKQVEKPLLVAGDIYRPAAVDQLVTLAKSIQMDYFEKGTNIPVDQIIQEALKYAKENGNDLILIDTAGRLSIDEKLMQELKDAKKVAHPDEIFFVADSLSGQDIINVASTFNENLKLTGTIITKLDSDARGGAAFSLRSVLNLPIRFIGTGEKVSNLDLFYPDRMADRILGMGDVMGLIEKAQDVIDASKAEKMMMKMFSGEFTLDDLMEQISQIKNLGKFSKILKMLPGNLSSKISESQMEKAEEKFALYQILISSMTKKERQNPKLLKQASRKERILKGSGRTAQEYNKLLNDFDAMSKRMQDMAKNIKNGNFGGFGGLGGLGGGMF</sequence>
<dbReference type="InterPro" id="IPR027417">
    <property type="entry name" value="P-loop_NTPase"/>
</dbReference>
<evidence type="ECO:0000256" key="1">
    <source>
        <dbReference type="ARBA" id="ARBA00005450"/>
    </source>
</evidence>
<dbReference type="Gene3D" id="1.10.260.30">
    <property type="entry name" value="Signal recognition particle, SRP54 subunit, M-domain"/>
    <property type="match status" value="1"/>
</dbReference>
<evidence type="ECO:0000256" key="6">
    <source>
        <dbReference type="ARBA" id="ARBA00023134"/>
    </source>
</evidence>
<dbReference type="PROSITE" id="PS00300">
    <property type="entry name" value="SRP54"/>
    <property type="match status" value="1"/>
</dbReference>
<dbReference type="InterPro" id="IPR004780">
    <property type="entry name" value="SRP"/>
</dbReference>
<evidence type="ECO:0000256" key="3">
    <source>
        <dbReference type="ARBA" id="ARBA00022741"/>
    </source>
</evidence>
<dbReference type="PANTHER" id="PTHR11564:SF5">
    <property type="entry name" value="SIGNAL RECOGNITION PARTICLE SUBUNIT SRP54"/>
    <property type="match status" value="1"/>
</dbReference>
<feature type="binding site" evidence="10">
    <location>
        <begin position="190"/>
        <end position="194"/>
    </location>
    <ligand>
        <name>GTP</name>
        <dbReference type="ChEBI" id="CHEBI:37565"/>
    </ligand>
</feature>
<comment type="function">
    <text evidence="10">Involved in targeting and insertion of nascent membrane proteins into the cytoplasmic membrane. Binds to the hydrophobic signal sequence of the ribosome-nascent chain (RNC) as it emerges from the ribosomes. The SRP-RNC complex is then targeted to the cytoplasmic membrane where it interacts with the SRP receptor FtsY.</text>
</comment>
<evidence type="ECO:0000256" key="5">
    <source>
        <dbReference type="ARBA" id="ARBA00022884"/>
    </source>
</evidence>
<evidence type="ECO:0000256" key="2">
    <source>
        <dbReference type="ARBA" id="ARBA00022490"/>
    </source>
</evidence>
<dbReference type="Proteomes" id="UP000032722">
    <property type="component" value="Chromosome"/>
</dbReference>
<dbReference type="GO" id="GO:0006614">
    <property type="term" value="P:SRP-dependent cotranslational protein targeting to membrane"/>
    <property type="evidence" value="ECO:0007669"/>
    <property type="project" value="InterPro"/>
</dbReference>
<dbReference type="AlphaFoldDB" id="A0A0D5ZJQ1"/>
<keyword evidence="8 10" id="KW-0687">Ribonucleoprotein</keyword>
<accession>A0A0D5ZJQ1</accession>
<comment type="domain">
    <text evidence="10">Composed of three domains: the N-terminal N domain, which is responsible for interactions with the ribosome, the central G domain, which binds GTP, and the C-terminal M domain, which binds the RNA and the signal sequence of the RNC.</text>
</comment>
<comment type="similarity">
    <text evidence="1 10">Belongs to the GTP-binding SRP family. SRP54 subfamily.</text>
</comment>
<organism evidence="13">
    <name type="scientific">Mycoplasmopsis gallinacea</name>
    <dbReference type="NCBI Taxonomy" id="29556"/>
    <lineage>
        <taxon>Bacteria</taxon>
        <taxon>Bacillati</taxon>
        <taxon>Mycoplasmatota</taxon>
        <taxon>Mycoplasmoidales</taxon>
        <taxon>Metamycoplasmataceae</taxon>
        <taxon>Mycoplasmopsis</taxon>
    </lineage>
</organism>
<gene>
    <name evidence="10" type="primary">ffh</name>
    <name evidence="12" type="ORF">VO56_02675</name>
</gene>
<dbReference type="InterPro" id="IPR042101">
    <property type="entry name" value="SRP54_N_sf"/>
</dbReference>
<dbReference type="InterPro" id="IPR003593">
    <property type="entry name" value="AAA+_ATPase"/>
</dbReference>
<name>A0A0D5ZJQ1_9BACT</name>
<dbReference type="KEGG" id="mgb:VO56_02675"/>
<dbReference type="PATRIC" id="fig|29556.3.peg.529"/>
<comment type="catalytic activity">
    <reaction evidence="9 10">
        <text>GTP + H2O = GDP + phosphate + H(+)</text>
        <dbReference type="Rhea" id="RHEA:19669"/>
        <dbReference type="ChEBI" id="CHEBI:15377"/>
        <dbReference type="ChEBI" id="CHEBI:15378"/>
        <dbReference type="ChEBI" id="CHEBI:37565"/>
        <dbReference type="ChEBI" id="CHEBI:43474"/>
        <dbReference type="ChEBI" id="CHEBI:58189"/>
        <dbReference type="EC" id="3.6.5.4"/>
    </reaction>
</comment>
<evidence type="ECO:0000313" key="12">
    <source>
        <dbReference type="EMBL" id="AKA50128.1"/>
    </source>
</evidence>
<dbReference type="InterPro" id="IPR036225">
    <property type="entry name" value="SRP/SRP_N"/>
</dbReference>
<keyword evidence="6 10" id="KW-0342">GTP-binding</keyword>
<dbReference type="SUPFAM" id="SSF47446">
    <property type="entry name" value="Signal peptide-binding domain"/>
    <property type="match status" value="1"/>
</dbReference>
<keyword evidence="5 10" id="KW-0694">RNA-binding</keyword>
<keyword evidence="3 10" id="KW-0547">Nucleotide-binding</keyword>
<dbReference type="Pfam" id="PF02881">
    <property type="entry name" value="SRP54_N"/>
    <property type="match status" value="1"/>
</dbReference>
<evidence type="ECO:0000313" key="13">
    <source>
        <dbReference type="Proteomes" id="UP000032722"/>
    </source>
</evidence>
<dbReference type="SUPFAM" id="SSF52540">
    <property type="entry name" value="P-loop containing nucleoside triphosphate hydrolases"/>
    <property type="match status" value="1"/>
</dbReference>
<comment type="subcellular location">
    <subcellularLocation>
        <location evidence="10">Cytoplasm</location>
    </subcellularLocation>
    <text evidence="10">The SRP-RNC complex is targeted to the cytoplasmic membrane.</text>
</comment>
<keyword evidence="7 10" id="KW-0733">Signal recognition particle</keyword>
<dbReference type="SMART" id="SM00382">
    <property type="entry name" value="AAA"/>
    <property type="match status" value="1"/>
</dbReference>
<keyword evidence="2 10" id="KW-0963">Cytoplasm</keyword>
<dbReference type="EMBL" id="CP011021">
    <property type="protein sequence ID" value="AKA50128.1"/>
    <property type="molecule type" value="Genomic_DNA"/>
</dbReference>
<proteinExistence type="inferred from homology"/>
<dbReference type="SUPFAM" id="SSF47364">
    <property type="entry name" value="Domain of the SRP/SRP receptor G-proteins"/>
    <property type="match status" value="1"/>
</dbReference>
<dbReference type="GO" id="GO:0003924">
    <property type="term" value="F:GTPase activity"/>
    <property type="evidence" value="ECO:0007669"/>
    <property type="project" value="UniProtKB-UniRule"/>
</dbReference>
<dbReference type="InterPro" id="IPR022941">
    <property type="entry name" value="SRP54"/>
</dbReference>
<evidence type="ECO:0000256" key="4">
    <source>
        <dbReference type="ARBA" id="ARBA00022801"/>
    </source>
</evidence>
<dbReference type="HOGENOM" id="CLU_009301_6_0_14"/>
<evidence type="ECO:0000256" key="9">
    <source>
        <dbReference type="ARBA" id="ARBA00048027"/>
    </source>
</evidence>
<feature type="binding site" evidence="10">
    <location>
        <begin position="106"/>
        <end position="113"/>
    </location>
    <ligand>
        <name>GTP</name>
        <dbReference type="ChEBI" id="CHEBI:37565"/>
    </ligand>
</feature>
<reference evidence="12 13" key="1">
    <citation type="journal article" date="2015" name="Genome Announc.">
        <title>Complete Genome Sequence of Mycoplasma meleagridis, a Possible Emerging Pathogen in Chickens.</title>
        <authorList>
            <person name="Abolnik C."/>
        </authorList>
    </citation>
    <scope>NUCLEOTIDE SEQUENCE [LARGE SCALE GENOMIC DNA]</scope>
    <source>
        <strain evidence="12 13">B2096 8B</strain>
    </source>
</reference>